<evidence type="ECO:0000256" key="1">
    <source>
        <dbReference type="SAM" id="MobiDB-lite"/>
    </source>
</evidence>
<evidence type="ECO:0000313" key="3">
    <source>
        <dbReference type="Proteomes" id="UP000054928"/>
    </source>
</evidence>
<dbReference type="EMBL" id="CCYD01002887">
    <property type="protein sequence ID" value="CEG48081.1"/>
    <property type="molecule type" value="Genomic_DNA"/>
</dbReference>
<keyword evidence="3" id="KW-1185">Reference proteome</keyword>
<accession>A0A0P1B064</accession>
<organism evidence="2 3">
    <name type="scientific">Plasmopara halstedii</name>
    <name type="common">Downy mildew of sunflower</name>
    <dbReference type="NCBI Taxonomy" id="4781"/>
    <lineage>
        <taxon>Eukaryota</taxon>
        <taxon>Sar</taxon>
        <taxon>Stramenopiles</taxon>
        <taxon>Oomycota</taxon>
        <taxon>Peronosporomycetes</taxon>
        <taxon>Peronosporales</taxon>
        <taxon>Peronosporaceae</taxon>
        <taxon>Plasmopara</taxon>
    </lineage>
</organism>
<dbReference type="AlphaFoldDB" id="A0A0P1B064"/>
<feature type="region of interest" description="Disordered" evidence="1">
    <location>
        <begin position="1"/>
        <end position="27"/>
    </location>
</feature>
<dbReference type="RefSeq" id="XP_024584450.1">
    <property type="nucleotide sequence ID" value="XM_024719120.1"/>
</dbReference>
<evidence type="ECO:0000313" key="2">
    <source>
        <dbReference type="EMBL" id="CEG48081.1"/>
    </source>
</evidence>
<proteinExistence type="predicted"/>
<dbReference type="Proteomes" id="UP000054928">
    <property type="component" value="Unassembled WGS sequence"/>
</dbReference>
<reference evidence="3" key="1">
    <citation type="submission" date="2014-09" db="EMBL/GenBank/DDBJ databases">
        <authorList>
            <person name="Sharma Rahul"/>
            <person name="Thines Marco"/>
        </authorList>
    </citation>
    <scope>NUCLEOTIDE SEQUENCE [LARGE SCALE GENOMIC DNA]</scope>
</reference>
<sequence>MTEGGLLETSNRERNNAGTENSMSECEARKVPILHKHQKPRRGWQCICAKPGRAQSGYDPVNEETLCLASSEADKLEKVELDKKSFDLPIHELSLATVKSPPKCCPVRKVPARENHLGEPRILAQMVEWSPVELQGNQCAGKEDSNPESK</sequence>
<dbReference type="GeneID" id="36400612"/>
<protein>
    <submittedName>
        <fullName evidence="2">Uncharacterized protein</fullName>
    </submittedName>
</protein>
<name>A0A0P1B064_PLAHL</name>